<dbReference type="PROSITE" id="PS00211">
    <property type="entry name" value="ABC_TRANSPORTER_1"/>
    <property type="match status" value="1"/>
</dbReference>
<evidence type="ECO:0000256" key="3">
    <source>
        <dbReference type="ARBA" id="ARBA00022840"/>
    </source>
</evidence>
<keyword evidence="3 5" id="KW-0067">ATP-binding</keyword>
<evidence type="ECO:0000256" key="1">
    <source>
        <dbReference type="ARBA" id="ARBA00022448"/>
    </source>
</evidence>
<evidence type="ECO:0000256" key="2">
    <source>
        <dbReference type="ARBA" id="ARBA00022741"/>
    </source>
</evidence>
<evidence type="ECO:0000313" key="6">
    <source>
        <dbReference type="Proteomes" id="UP000423525"/>
    </source>
</evidence>
<dbReference type="PROSITE" id="PS50893">
    <property type="entry name" value="ABC_TRANSPORTER_2"/>
    <property type="match status" value="1"/>
</dbReference>
<dbReference type="GO" id="GO:0055085">
    <property type="term" value="P:transmembrane transport"/>
    <property type="evidence" value="ECO:0007669"/>
    <property type="project" value="UniProtKB-ARBA"/>
</dbReference>
<name>A0A6I8MDK5_9CORY</name>
<accession>A0A6I8MDK5</accession>
<dbReference type="InterPro" id="IPR050319">
    <property type="entry name" value="ABC_transp_ATP-bind"/>
</dbReference>
<feature type="domain" description="ABC transporter" evidence="4">
    <location>
        <begin position="1"/>
        <end position="229"/>
    </location>
</feature>
<protein>
    <submittedName>
        <fullName evidence="5">ABC transporter ATP-binding protein</fullName>
    </submittedName>
</protein>
<evidence type="ECO:0000313" key="5">
    <source>
        <dbReference type="EMBL" id="VZH84295.1"/>
    </source>
</evidence>
<organism evidence="5 6">
    <name type="scientific">Corynebacterium rouxii</name>
    <dbReference type="NCBI Taxonomy" id="2719119"/>
    <lineage>
        <taxon>Bacteria</taxon>
        <taxon>Bacillati</taxon>
        <taxon>Actinomycetota</taxon>
        <taxon>Actinomycetes</taxon>
        <taxon>Mycobacteriales</taxon>
        <taxon>Corynebacteriaceae</taxon>
        <taxon>Corynebacterium</taxon>
    </lineage>
</organism>
<dbReference type="RefSeq" id="WP_155871405.1">
    <property type="nucleotide sequence ID" value="NZ_CP168248.1"/>
</dbReference>
<dbReference type="SUPFAM" id="SSF52540">
    <property type="entry name" value="P-loop containing nucleoside triphosphate hydrolases"/>
    <property type="match status" value="1"/>
</dbReference>
<dbReference type="InterPro" id="IPR003593">
    <property type="entry name" value="AAA+_ATPase"/>
</dbReference>
<dbReference type="Proteomes" id="UP000423525">
    <property type="component" value="Chromosome"/>
</dbReference>
<dbReference type="KEGG" id="crf:FRC0190_00321"/>
<dbReference type="AlphaFoldDB" id="A0A6I8MDK5"/>
<sequence>MSTSALVEFHGASVAGRVTNLTFSVHTGDKLGVIGPSGAGKTTLISLITGMLTPDSGLVDIHANVVGYIPQDPGSSLCPRMTVAECIIEPQVIRLRGHADKVRELQRLQESIPAMLAALGLEPEIAQRTPRQLSGGQRQRVAIARALLGEPELVVADEAFSALDHDTARLLQDLLLGSSSTVIFVSHNVTALRATCDDLLIMMDGTVRYHGPADNVDTTDPEVAAFLMAAKELTQ</sequence>
<keyword evidence="2" id="KW-0547">Nucleotide-binding</keyword>
<proteinExistence type="predicted"/>
<dbReference type="InterPro" id="IPR017871">
    <property type="entry name" value="ABC_transporter-like_CS"/>
</dbReference>
<dbReference type="Gene3D" id="3.40.50.300">
    <property type="entry name" value="P-loop containing nucleotide triphosphate hydrolases"/>
    <property type="match status" value="1"/>
</dbReference>
<gene>
    <name evidence="5" type="ORF">FRC0190_00321</name>
</gene>
<dbReference type="InterPro" id="IPR003439">
    <property type="entry name" value="ABC_transporter-like_ATP-bd"/>
</dbReference>
<dbReference type="GO" id="GO:0005524">
    <property type="term" value="F:ATP binding"/>
    <property type="evidence" value="ECO:0007669"/>
    <property type="project" value="UniProtKB-KW"/>
</dbReference>
<dbReference type="Pfam" id="PF00005">
    <property type="entry name" value="ABC_tran"/>
    <property type="match status" value="1"/>
</dbReference>
<dbReference type="EMBL" id="LR738855">
    <property type="protein sequence ID" value="VZH84295.1"/>
    <property type="molecule type" value="Genomic_DNA"/>
</dbReference>
<reference evidence="5 6" key="1">
    <citation type="submission" date="2019-11" db="EMBL/GenBank/DDBJ databases">
        <authorList>
            <person name="Brisse S."/>
        </authorList>
    </citation>
    <scope>NUCLEOTIDE SEQUENCE [LARGE SCALE GENOMIC DNA]</scope>
    <source>
        <strain evidence="5">FRC0190</strain>
    </source>
</reference>
<dbReference type="PANTHER" id="PTHR43776">
    <property type="entry name" value="TRANSPORT ATP-BINDING PROTEIN"/>
    <property type="match status" value="1"/>
</dbReference>
<dbReference type="GO" id="GO:0016887">
    <property type="term" value="F:ATP hydrolysis activity"/>
    <property type="evidence" value="ECO:0007669"/>
    <property type="project" value="InterPro"/>
</dbReference>
<evidence type="ECO:0000259" key="4">
    <source>
        <dbReference type="PROSITE" id="PS50893"/>
    </source>
</evidence>
<dbReference type="InterPro" id="IPR027417">
    <property type="entry name" value="P-loop_NTPase"/>
</dbReference>
<keyword evidence="1" id="KW-0813">Transport</keyword>
<dbReference type="SMART" id="SM00382">
    <property type="entry name" value="AAA"/>
    <property type="match status" value="1"/>
</dbReference>